<gene>
    <name evidence="2" type="ORF">RI845_02890</name>
</gene>
<evidence type="ECO:0000313" key="3">
    <source>
        <dbReference type="Proteomes" id="UP001248581"/>
    </source>
</evidence>
<name>A0ABY9TMW5_9GAMM</name>
<organism evidence="2 3">
    <name type="scientific">Thalassotalea nanhaiensis</name>
    <dbReference type="NCBI Taxonomy" id="3065648"/>
    <lineage>
        <taxon>Bacteria</taxon>
        <taxon>Pseudomonadati</taxon>
        <taxon>Pseudomonadota</taxon>
        <taxon>Gammaproteobacteria</taxon>
        <taxon>Alteromonadales</taxon>
        <taxon>Colwelliaceae</taxon>
        <taxon>Thalassotalea</taxon>
    </lineage>
</organism>
<dbReference type="EMBL" id="CP134146">
    <property type="protein sequence ID" value="WNC69110.1"/>
    <property type="molecule type" value="Genomic_DNA"/>
</dbReference>
<sequence length="169" mass="19318">MNNMIKIVAAIMSLSMFTVPAFAGQAEIDWVDPDKYTDIRPGNESRSKMQKRVFKELGKHFSELAAKLPEGQTLKISVTNIDLAGDVRYMVGPNNDTIRIVEDLYFPKMKFDYQLINSDKSIISTAKADIKDMSFNTGVRSSMSSEAFQYEKNMIDDWFYKAFPETKEK</sequence>
<dbReference type="RefSeq" id="WP_348388254.1">
    <property type="nucleotide sequence ID" value="NZ_CP134146.1"/>
</dbReference>
<reference evidence="3" key="1">
    <citation type="submission" date="2023-09" db="EMBL/GenBank/DDBJ databases">
        <authorList>
            <person name="Li S."/>
            <person name="Li X."/>
            <person name="Zhang C."/>
            <person name="Zhao Z."/>
        </authorList>
    </citation>
    <scope>NUCLEOTIDE SEQUENCE [LARGE SCALE GENOMIC DNA]</scope>
    <source>
        <strain evidence="3">SQ345</strain>
    </source>
</reference>
<keyword evidence="1" id="KW-0732">Signal</keyword>
<dbReference type="Proteomes" id="UP001248581">
    <property type="component" value="Chromosome"/>
</dbReference>
<evidence type="ECO:0000313" key="2">
    <source>
        <dbReference type="EMBL" id="WNC69110.1"/>
    </source>
</evidence>
<dbReference type="InterPro" id="IPR021557">
    <property type="entry name" value="DUF3016"/>
</dbReference>
<dbReference type="Pfam" id="PF11454">
    <property type="entry name" value="DUF3016"/>
    <property type="match status" value="1"/>
</dbReference>
<protein>
    <submittedName>
        <fullName evidence="2">DUF3016 domain-containing protein</fullName>
    </submittedName>
</protein>
<keyword evidence="3" id="KW-1185">Reference proteome</keyword>
<proteinExistence type="predicted"/>
<feature type="signal peptide" evidence="1">
    <location>
        <begin position="1"/>
        <end position="23"/>
    </location>
</feature>
<feature type="chain" id="PRO_5045662839" evidence="1">
    <location>
        <begin position="24"/>
        <end position="169"/>
    </location>
</feature>
<evidence type="ECO:0000256" key="1">
    <source>
        <dbReference type="SAM" id="SignalP"/>
    </source>
</evidence>
<accession>A0ABY9TMW5</accession>